<dbReference type="PANTHER" id="PTHR10044">
    <property type="entry name" value="INHIBITOR OF APOPTOSIS"/>
    <property type="match status" value="1"/>
</dbReference>
<dbReference type="CDD" id="cd00022">
    <property type="entry name" value="BIR"/>
    <property type="match status" value="1"/>
</dbReference>
<reference evidence="6" key="1">
    <citation type="journal article" date="2012" name="Nature">
        <title>The oyster genome reveals stress adaptation and complexity of shell formation.</title>
        <authorList>
            <person name="Zhang G."/>
            <person name="Fang X."/>
            <person name="Guo X."/>
            <person name="Li L."/>
            <person name="Luo R."/>
            <person name="Xu F."/>
            <person name="Yang P."/>
            <person name="Zhang L."/>
            <person name="Wang X."/>
            <person name="Qi H."/>
            <person name="Xiong Z."/>
            <person name="Que H."/>
            <person name="Xie Y."/>
            <person name="Holland P.W."/>
            <person name="Paps J."/>
            <person name="Zhu Y."/>
            <person name="Wu F."/>
            <person name="Chen Y."/>
            <person name="Wang J."/>
            <person name="Peng C."/>
            <person name="Meng J."/>
            <person name="Yang L."/>
            <person name="Liu J."/>
            <person name="Wen B."/>
            <person name="Zhang N."/>
            <person name="Huang Z."/>
            <person name="Zhu Q."/>
            <person name="Feng Y."/>
            <person name="Mount A."/>
            <person name="Hedgecock D."/>
            <person name="Xu Z."/>
            <person name="Liu Y."/>
            <person name="Domazet-Loso T."/>
            <person name="Du Y."/>
            <person name="Sun X."/>
            <person name="Zhang S."/>
            <person name="Liu B."/>
            <person name="Cheng P."/>
            <person name="Jiang X."/>
            <person name="Li J."/>
            <person name="Fan D."/>
            <person name="Wang W."/>
            <person name="Fu W."/>
            <person name="Wang T."/>
            <person name="Wang B."/>
            <person name="Zhang J."/>
            <person name="Peng Z."/>
            <person name="Li Y."/>
            <person name="Li N."/>
            <person name="Wang J."/>
            <person name="Chen M."/>
            <person name="He Y."/>
            <person name="Tan F."/>
            <person name="Song X."/>
            <person name="Zheng Q."/>
            <person name="Huang R."/>
            <person name="Yang H."/>
            <person name="Du X."/>
            <person name="Chen L."/>
            <person name="Yang M."/>
            <person name="Gaffney P.M."/>
            <person name="Wang S."/>
            <person name="Luo L."/>
            <person name="She Z."/>
            <person name="Ming Y."/>
            <person name="Huang W."/>
            <person name="Zhang S."/>
            <person name="Huang B."/>
            <person name="Zhang Y."/>
            <person name="Qu T."/>
            <person name="Ni P."/>
            <person name="Miao G."/>
            <person name="Wang J."/>
            <person name="Wang Q."/>
            <person name="Steinberg C.E."/>
            <person name="Wang H."/>
            <person name="Li N."/>
            <person name="Qian L."/>
            <person name="Zhang G."/>
            <person name="Li Y."/>
            <person name="Yang H."/>
            <person name="Liu X."/>
            <person name="Wang J."/>
            <person name="Yin Y."/>
            <person name="Wang J."/>
        </authorList>
    </citation>
    <scope>NUCLEOTIDE SEQUENCE [LARGE SCALE GENOMIC DNA]</scope>
    <source>
        <strain evidence="6">05x7-T-G4-1.051#20</strain>
    </source>
</reference>
<gene>
    <name evidence="6" type="ORF">CGI_10026857</name>
</gene>
<dbReference type="InParanoid" id="K1QCV0"/>
<accession>K1QCV0</accession>
<feature type="compositionally biased region" description="Polar residues" evidence="5">
    <location>
        <begin position="314"/>
        <end position="329"/>
    </location>
</feature>
<comment type="similarity">
    <text evidence="1">Belongs to the IAP family.</text>
</comment>
<evidence type="ECO:0000256" key="5">
    <source>
        <dbReference type="SAM" id="MobiDB-lite"/>
    </source>
</evidence>
<evidence type="ECO:0000256" key="4">
    <source>
        <dbReference type="ARBA" id="ARBA00022833"/>
    </source>
</evidence>
<dbReference type="FunCoup" id="K1QCV0">
    <property type="interactions" value="288"/>
</dbReference>
<dbReference type="Pfam" id="PF13920">
    <property type="entry name" value="zf-C3HC4_3"/>
    <property type="match status" value="1"/>
</dbReference>
<dbReference type="GO" id="GO:0005737">
    <property type="term" value="C:cytoplasm"/>
    <property type="evidence" value="ECO:0007669"/>
    <property type="project" value="TreeGrafter"/>
</dbReference>
<evidence type="ECO:0000256" key="3">
    <source>
        <dbReference type="ARBA" id="ARBA00022771"/>
    </source>
</evidence>
<dbReference type="InterPro" id="IPR001841">
    <property type="entry name" value="Znf_RING"/>
</dbReference>
<protein>
    <submittedName>
        <fullName evidence="6">Apoptosis 1 inhibitor</fullName>
    </submittedName>
</protein>
<dbReference type="CDD" id="cd16713">
    <property type="entry name" value="RING-HC_BIRC2_3_7"/>
    <property type="match status" value="1"/>
</dbReference>
<dbReference type="PROSITE" id="PS50089">
    <property type="entry name" value="ZF_RING_2"/>
    <property type="match status" value="1"/>
</dbReference>
<name>K1QCV0_MAGGI</name>
<dbReference type="Gene3D" id="1.10.1170.10">
    <property type="entry name" value="Inhibitor Of Apoptosis Protein (2mihbC-IAP-1), Chain A"/>
    <property type="match status" value="2"/>
</dbReference>
<dbReference type="FunFam" id="1.10.1170.10:FF:000002">
    <property type="entry name" value="Baculoviral IAP repeat containing 7"/>
    <property type="match status" value="1"/>
</dbReference>
<proteinExistence type="inferred from homology"/>
<dbReference type="AlphaFoldDB" id="K1QCV0"/>
<evidence type="ECO:0000256" key="1">
    <source>
        <dbReference type="ARBA" id="ARBA00006672"/>
    </source>
</evidence>
<feature type="compositionally biased region" description="Low complexity" evidence="5">
    <location>
        <begin position="330"/>
        <end position="367"/>
    </location>
</feature>
<keyword evidence="2" id="KW-0479">Metal-binding</keyword>
<dbReference type="Pfam" id="PF00653">
    <property type="entry name" value="BIR"/>
    <property type="match status" value="2"/>
</dbReference>
<keyword evidence="3" id="KW-0863">Zinc-finger</keyword>
<dbReference type="Gene3D" id="3.30.40.10">
    <property type="entry name" value="Zinc/RING finger domain, C3HC4 (zinc finger)"/>
    <property type="match status" value="1"/>
</dbReference>
<evidence type="ECO:0000256" key="2">
    <source>
        <dbReference type="ARBA" id="ARBA00022723"/>
    </source>
</evidence>
<dbReference type="InterPro" id="IPR050784">
    <property type="entry name" value="IAP"/>
</dbReference>
<dbReference type="SMART" id="SM00184">
    <property type="entry name" value="RING"/>
    <property type="match status" value="1"/>
</dbReference>
<keyword evidence="4" id="KW-0862">Zinc</keyword>
<sequence length="630" mass="71394">MHYHKFYPNKLNSLDQSMSSDLSIQRDSEVHWSLESSLSSTNTACSKEPLPSEFASTQNRNKTARKTVNGANKLSILQRIETSQSVYKKCALTIYKPKQKNKLIAKQVRRFFHKQERKCQGKNRRILRRIGACSAFVKYNEPVRLICNPFFSWQLSSNQIQQEQVTQNDIAIQESHELSFQRSEQFNSIGTLASIFNSFSVESSIEDRRYHLEWMRLASFGGFESDEVHAVRLARNGWYSTGQGDQTVCFSCQRVHQHWNRNDNPDNFHDLNCSYINRRSNNIPIPREPSVARDGGISEEIQVTGDTFHRDHSTNNSRFPPSQGEQVTTASLSAQNVASSSVSNSSSDSTLSAVPSTSDLRSSSNTSVPESTDEAAASLEDTKRAQLEALKRDPMGINFDRPKYPSYAILSERIKSFSNWPASMTQTPRDMALAGFFYAGYGDYTRCFFCGGGLRNWEAGDDPCVEHARWFSKCAFVRQNKGQGFIDQVLQRAAELERQENPTKEDDKKVKEEKVMQSEAVLCIKRMGYTDEIIRSAIDTMKTRLPRGDDNSEMGASCLDTIQDDELTSLELENRNLKGQLMCMICTERNVSIAFLPCGHLTCCEDCAPAMRKCPICREFVRGTVKTFLV</sequence>
<feature type="region of interest" description="Disordered" evidence="5">
    <location>
        <begin position="41"/>
        <end position="61"/>
    </location>
</feature>
<dbReference type="InterPro" id="IPR013083">
    <property type="entry name" value="Znf_RING/FYVE/PHD"/>
</dbReference>
<organism evidence="6">
    <name type="scientific">Magallana gigas</name>
    <name type="common">Pacific oyster</name>
    <name type="synonym">Crassostrea gigas</name>
    <dbReference type="NCBI Taxonomy" id="29159"/>
    <lineage>
        <taxon>Eukaryota</taxon>
        <taxon>Metazoa</taxon>
        <taxon>Spiralia</taxon>
        <taxon>Lophotrochozoa</taxon>
        <taxon>Mollusca</taxon>
        <taxon>Bivalvia</taxon>
        <taxon>Autobranchia</taxon>
        <taxon>Pteriomorphia</taxon>
        <taxon>Ostreida</taxon>
        <taxon>Ostreoidea</taxon>
        <taxon>Ostreidae</taxon>
        <taxon>Magallana</taxon>
    </lineage>
</organism>
<dbReference type="GO" id="GO:0005634">
    <property type="term" value="C:nucleus"/>
    <property type="evidence" value="ECO:0007669"/>
    <property type="project" value="TreeGrafter"/>
</dbReference>
<dbReference type="PROSITE" id="PS50143">
    <property type="entry name" value="BIR_REPEAT_2"/>
    <property type="match status" value="2"/>
</dbReference>
<dbReference type="SUPFAM" id="SSF57924">
    <property type="entry name" value="Inhibitor of apoptosis (IAP) repeat"/>
    <property type="match status" value="2"/>
</dbReference>
<dbReference type="PANTHER" id="PTHR10044:SF139">
    <property type="entry name" value="DEATH-ASSOCIATED INHIBITOR OF APOPTOSIS 2"/>
    <property type="match status" value="1"/>
</dbReference>
<dbReference type="EMBL" id="JH817038">
    <property type="protein sequence ID" value="EKC34717.1"/>
    <property type="molecule type" value="Genomic_DNA"/>
</dbReference>
<dbReference type="InterPro" id="IPR001370">
    <property type="entry name" value="BIR_rpt"/>
</dbReference>
<dbReference type="HOGENOM" id="CLU_016347_1_0_1"/>
<evidence type="ECO:0000313" key="6">
    <source>
        <dbReference type="EMBL" id="EKC34717.1"/>
    </source>
</evidence>
<feature type="region of interest" description="Disordered" evidence="5">
    <location>
        <begin position="306"/>
        <end position="378"/>
    </location>
</feature>
<dbReference type="PROSITE" id="PS01282">
    <property type="entry name" value="BIR_REPEAT_1"/>
    <property type="match status" value="1"/>
</dbReference>
<dbReference type="GO" id="GO:0008270">
    <property type="term" value="F:zinc ion binding"/>
    <property type="evidence" value="ECO:0007669"/>
    <property type="project" value="UniProtKB-KW"/>
</dbReference>
<dbReference type="SMART" id="SM00238">
    <property type="entry name" value="BIR"/>
    <property type="match status" value="2"/>
</dbReference>